<keyword evidence="1" id="KW-0808">Transferase</keyword>
<dbReference type="InterPro" id="IPR029063">
    <property type="entry name" value="SAM-dependent_MTases_sf"/>
</dbReference>
<keyword evidence="1" id="KW-0489">Methyltransferase</keyword>
<sequence length="229" mass="24799">MQLKDGMSFDPAPAERLLSRLRERAHPYQVSFAGLDLRIDENVFCPRHTKTSAIMLECLDGIELPREARALDIFTGSGVFALYLAARGCRALGVDILPEAVRCAQHNAAANNLGDRASFVLGNGLSAVLDEGRFDIVTACPPLLPGRPEGPLEGALFDERLGSTHRFVSELPRVLASKGRAYLFLSDVFARVGNDIDALARDAGLVARTALAHDVGYEVYSVVELRHAG</sequence>
<dbReference type="PANTHER" id="PTHR18895">
    <property type="entry name" value="HEMK METHYLTRANSFERASE"/>
    <property type="match status" value="1"/>
</dbReference>
<dbReference type="GO" id="GO:0032259">
    <property type="term" value="P:methylation"/>
    <property type="evidence" value="ECO:0007669"/>
    <property type="project" value="UniProtKB-KW"/>
</dbReference>
<gene>
    <name evidence="4" type="ORF">GCM10011322_17900</name>
</gene>
<dbReference type="PANTHER" id="PTHR18895:SF74">
    <property type="entry name" value="MTRF1L RELEASE FACTOR GLUTAMINE METHYLTRANSFERASE"/>
    <property type="match status" value="1"/>
</dbReference>
<dbReference type="EMBL" id="BMMF01000004">
    <property type="protein sequence ID" value="GGK31716.1"/>
    <property type="molecule type" value="Genomic_DNA"/>
</dbReference>
<reference evidence="4 5" key="1">
    <citation type="journal article" date="2014" name="Int. J. Syst. Evol. Microbiol.">
        <title>Complete genome sequence of Corynebacterium casei LMG S-19264T (=DSM 44701T), isolated from a smear-ripened cheese.</title>
        <authorList>
            <consortium name="US DOE Joint Genome Institute (JGI-PGF)"/>
            <person name="Walter F."/>
            <person name="Albersmeier A."/>
            <person name="Kalinowski J."/>
            <person name="Ruckert C."/>
        </authorList>
    </citation>
    <scope>NUCLEOTIDE SEQUENCE [LARGE SCALE GENOMIC DNA]</scope>
    <source>
        <strain evidence="4 5">CGMCC 1.9161</strain>
    </source>
</reference>
<keyword evidence="5" id="KW-1185">Reference proteome</keyword>
<evidence type="ECO:0000256" key="2">
    <source>
        <dbReference type="ARBA" id="ARBA00022691"/>
    </source>
</evidence>
<dbReference type="GO" id="GO:0008168">
    <property type="term" value="F:methyltransferase activity"/>
    <property type="evidence" value="ECO:0007669"/>
    <property type="project" value="UniProtKB-KW"/>
</dbReference>
<accession>A0A917Q6Y3</accession>
<dbReference type="CDD" id="cd02440">
    <property type="entry name" value="AdoMet_MTases"/>
    <property type="match status" value="1"/>
</dbReference>
<name>A0A917Q6Y3_9HYPH</name>
<comment type="caution">
    <text evidence="4">The sequence shown here is derived from an EMBL/GenBank/DDBJ whole genome shotgun (WGS) entry which is preliminary data.</text>
</comment>
<keyword evidence="2" id="KW-0949">S-adenosyl-L-methionine</keyword>
<dbReference type="AlphaFoldDB" id="A0A917Q6Y3"/>
<evidence type="ECO:0000313" key="5">
    <source>
        <dbReference type="Proteomes" id="UP000600449"/>
    </source>
</evidence>
<dbReference type="Pfam" id="PF05175">
    <property type="entry name" value="MTS"/>
    <property type="match status" value="1"/>
</dbReference>
<organism evidence="4 5">
    <name type="scientific">Salinarimonas ramus</name>
    <dbReference type="NCBI Taxonomy" id="690164"/>
    <lineage>
        <taxon>Bacteria</taxon>
        <taxon>Pseudomonadati</taxon>
        <taxon>Pseudomonadota</taxon>
        <taxon>Alphaproteobacteria</taxon>
        <taxon>Hyphomicrobiales</taxon>
        <taxon>Salinarimonadaceae</taxon>
        <taxon>Salinarimonas</taxon>
    </lineage>
</organism>
<evidence type="ECO:0000259" key="3">
    <source>
        <dbReference type="Pfam" id="PF05175"/>
    </source>
</evidence>
<dbReference type="InterPro" id="IPR050320">
    <property type="entry name" value="N5-glutamine_MTase"/>
</dbReference>
<dbReference type="Proteomes" id="UP000600449">
    <property type="component" value="Unassembled WGS sequence"/>
</dbReference>
<proteinExistence type="predicted"/>
<dbReference type="Gene3D" id="3.40.50.150">
    <property type="entry name" value="Vaccinia Virus protein VP39"/>
    <property type="match status" value="1"/>
</dbReference>
<dbReference type="SUPFAM" id="SSF53335">
    <property type="entry name" value="S-adenosyl-L-methionine-dependent methyltransferases"/>
    <property type="match status" value="1"/>
</dbReference>
<evidence type="ECO:0000256" key="1">
    <source>
        <dbReference type="ARBA" id="ARBA00022603"/>
    </source>
</evidence>
<feature type="domain" description="Methyltransferase small" evidence="3">
    <location>
        <begin position="37"/>
        <end position="147"/>
    </location>
</feature>
<dbReference type="InterPro" id="IPR007848">
    <property type="entry name" value="Small_mtfrase_dom"/>
</dbReference>
<protein>
    <recommendedName>
        <fullName evidence="3">Methyltransferase small domain-containing protein</fullName>
    </recommendedName>
</protein>
<evidence type="ECO:0000313" key="4">
    <source>
        <dbReference type="EMBL" id="GGK31716.1"/>
    </source>
</evidence>